<feature type="domain" description="YdbS-like PH" evidence="2">
    <location>
        <begin position="70"/>
        <end position="146"/>
    </location>
</feature>
<organism evidence="3 4">
    <name type="scientific">Staphylococcus delphini</name>
    <dbReference type="NCBI Taxonomy" id="53344"/>
    <lineage>
        <taxon>Bacteria</taxon>
        <taxon>Bacillati</taxon>
        <taxon>Bacillota</taxon>
        <taxon>Bacilli</taxon>
        <taxon>Bacillales</taxon>
        <taxon>Staphylococcaceae</taxon>
        <taxon>Staphylococcus</taxon>
        <taxon>Staphylococcus intermedius group</taxon>
    </lineage>
</organism>
<feature type="transmembrane region" description="Helical" evidence="1">
    <location>
        <begin position="42"/>
        <end position="64"/>
    </location>
</feature>
<dbReference type="PANTHER" id="PTHR34473:SF2">
    <property type="entry name" value="UPF0699 TRANSMEMBRANE PROTEIN YDBT"/>
    <property type="match status" value="1"/>
</dbReference>
<sequence>MEKMSKSGVKVMRIAALIVSAIIALLFIGAIVLGYFLDWDRFVMVLIILLAIVLLLQLIVDVWLKPIYKYRTFGYTYDSHIVTVRKGFITIKQTRIPTFRIQNVDFKEGWLMRKFQLATLTLSTAGGNVDVTLIDKATAQKVMAFIKNKDAKVPTAEAMPIVDQDEKEEGPL</sequence>
<keyword evidence="1" id="KW-0812">Transmembrane</keyword>
<keyword evidence="1" id="KW-1133">Transmembrane helix</keyword>
<proteinExistence type="predicted"/>
<accession>A0A2A4GVY7</accession>
<reference evidence="3 4" key="1">
    <citation type="journal article" date="2017" name="PLoS ONE">
        <title>Development of a real-time PCR for detection of Staphylococcus pseudintermedius using a novel automated comparison of whole-genome sequences.</title>
        <authorList>
            <person name="Verstappen K.M."/>
            <person name="Huijbregts L."/>
            <person name="Spaninks M."/>
            <person name="Wagenaar J.A."/>
            <person name="Fluit A.C."/>
            <person name="Duim B."/>
        </authorList>
    </citation>
    <scope>NUCLEOTIDE SEQUENCE [LARGE SCALE GENOMIC DNA]</scope>
    <source>
        <strain evidence="3 4">215070706401-1</strain>
    </source>
</reference>
<dbReference type="Proteomes" id="UP000218335">
    <property type="component" value="Unassembled WGS sequence"/>
</dbReference>
<protein>
    <recommendedName>
        <fullName evidence="2">YdbS-like PH domain-containing protein</fullName>
    </recommendedName>
</protein>
<evidence type="ECO:0000259" key="2">
    <source>
        <dbReference type="Pfam" id="PF03703"/>
    </source>
</evidence>
<dbReference type="EMBL" id="MWUU01000012">
    <property type="protein sequence ID" value="PCF54434.1"/>
    <property type="molecule type" value="Genomic_DNA"/>
</dbReference>
<evidence type="ECO:0000256" key="1">
    <source>
        <dbReference type="SAM" id="Phobius"/>
    </source>
</evidence>
<name>A0A2A4GVY7_9STAP</name>
<feature type="transmembrane region" description="Helical" evidence="1">
    <location>
        <begin position="12"/>
        <end position="36"/>
    </location>
</feature>
<dbReference type="AlphaFoldDB" id="A0A2A4GVY7"/>
<keyword evidence="1" id="KW-0472">Membrane</keyword>
<evidence type="ECO:0000313" key="4">
    <source>
        <dbReference type="Proteomes" id="UP000218335"/>
    </source>
</evidence>
<dbReference type="Pfam" id="PF03703">
    <property type="entry name" value="bPH_2"/>
    <property type="match status" value="1"/>
</dbReference>
<gene>
    <name evidence="3" type="ORF">B5C08_09335</name>
</gene>
<evidence type="ECO:0000313" key="3">
    <source>
        <dbReference type="EMBL" id="PCF54434.1"/>
    </source>
</evidence>
<comment type="caution">
    <text evidence="3">The sequence shown here is derived from an EMBL/GenBank/DDBJ whole genome shotgun (WGS) entry which is preliminary data.</text>
</comment>
<dbReference type="PANTHER" id="PTHR34473">
    <property type="entry name" value="UPF0699 TRANSMEMBRANE PROTEIN YDBS"/>
    <property type="match status" value="1"/>
</dbReference>
<dbReference type="InterPro" id="IPR005182">
    <property type="entry name" value="YdbS-like_PH"/>
</dbReference>